<name>A0A8J6B5P6_9EUKA</name>
<dbReference type="EMBL" id="JAHDYR010000022">
    <property type="protein sequence ID" value="KAG9393584.1"/>
    <property type="molecule type" value="Genomic_DNA"/>
</dbReference>
<feature type="transmembrane region" description="Helical" evidence="2">
    <location>
        <begin position="415"/>
        <end position="434"/>
    </location>
</feature>
<keyword evidence="1" id="KW-0175">Coiled coil</keyword>
<organism evidence="3 4">
    <name type="scientific">Carpediemonas membranifera</name>
    <dbReference type="NCBI Taxonomy" id="201153"/>
    <lineage>
        <taxon>Eukaryota</taxon>
        <taxon>Metamonada</taxon>
        <taxon>Carpediemonas-like organisms</taxon>
        <taxon>Carpediemonas</taxon>
    </lineage>
</organism>
<evidence type="ECO:0000313" key="3">
    <source>
        <dbReference type="EMBL" id="KAG9393584.1"/>
    </source>
</evidence>
<evidence type="ECO:0000313" key="4">
    <source>
        <dbReference type="Proteomes" id="UP000717585"/>
    </source>
</evidence>
<comment type="caution">
    <text evidence="3">The sequence shown here is derived from an EMBL/GenBank/DDBJ whole genome shotgun (WGS) entry which is preliminary data.</text>
</comment>
<evidence type="ECO:0000256" key="1">
    <source>
        <dbReference type="SAM" id="Coils"/>
    </source>
</evidence>
<sequence>MLSNIRRTIDQTLDSADKKFEAAFNPAASTADPEAKATSESAGYVMSLENMRDVLQSELRVAEKKIATLSQLLDASSKSKKSIQERLAGKETELQAIHSKLDSYQSQLDTMTRRLEETMALVAEAQEARDAAQSELAEVRTTELGELKERHSAEVAELSTALDRLREEHAATVAQQDRAAQSGTEELRDTRERLEVAEARVAEVEALLEDHRQAAAELLAEAPERATATEAPDQTELIDTLRDEVAELTGRLQTLSSVAQAARADADRYKQKFAGSRGEVFSTQQELTTLRGDKLELQGQLATLETDNAQLQTALDAKVAELEATRYHPADPTPDQARLEQLQARLREKQEAVEKLRARVFELEAEARSSDPYTIAPQLARGKKVTHPPALAALDELFAATIEALSLHPLIRVGVSFYVITLHVVLVIAMLFSLRGRGES</sequence>
<proteinExistence type="predicted"/>
<feature type="coiled-coil region" evidence="1">
    <location>
        <begin position="45"/>
        <end position="366"/>
    </location>
</feature>
<keyword evidence="4" id="KW-1185">Reference proteome</keyword>
<gene>
    <name evidence="3" type="ORF">J8273_4883</name>
</gene>
<dbReference type="Gene3D" id="1.10.287.1490">
    <property type="match status" value="2"/>
</dbReference>
<keyword evidence="2" id="KW-1133">Transmembrane helix</keyword>
<protein>
    <submittedName>
        <fullName evidence="3">Chromosome partition protein Smc</fullName>
    </submittedName>
</protein>
<accession>A0A8J6B5P6</accession>
<evidence type="ECO:0000256" key="2">
    <source>
        <dbReference type="SAM" id="Phobius"/>
    </source>
</evidence>
<keyword evidence="2" id="KW-0812">Transmembrane</keyword>
<dbReference type="Proteomes" id="UP000717585">
    <property type="component" value="Unassembled WGS sequence"/>
</dbReference>
<keyword evidence="2" id="KW-0472">Membrane</keyword>
<reference evidence="3" key="1">
    <citation type="submission" date="2021-05" db="EMBL/GenBank/DDBJ databases">
        <title>A free-living protist that lacks canonical eukaryotic 1 DNA replication and segregation systems.</title>
        <authorList>
            <person name="Salas-Leiva D.E."/>
            <person name="Tromer E.C."/>
            <person name="Curtis B.A."/>
            <person name="Jerlstrom-Hultqvist J."/>
            <person name="Kolisko M."/>
            <person name="Yi Z."/>
            <person name="Salas-Leiva J.S."/>
            <person name="Gallot-Lavallee L."/>
            <person name="Kops G.J.P.L."/>
            <person name="Archibald J.M."/>
            <person name="Simpson A.G.B."/>
            <person name="Roger A.J."/>
        </authorList>
    </citation>
    <scope>NUCLEOTIDE SEQUENCE</scope>
    <source>
        <strain evidence="3">BICM</strain>
    </source>
</reference>
<dbReference type="AlphaFoldDB" id="A0A8J6B5P6"/>